<comment type="catalytic activity">
    <reaction evidence="2">
        <text>9-ribosyl-trans-zeatin 5'-phosphate + H2O = trans-zeatin + D-ribose 5-phosphate</text>
        <dbReference type="Rhea" id="RHEA:48564"/>
        <dbReference type="ChEBI" id="CHEBI:15377"/>
        <dbReference type="ChEBI" id="CHEBI:16522"/>
        <dbReference type="ChEBI" id="CHEBI:78346"/>
        <dbReference type="ChEBI" id="CHEBI:87947"/>
        <dbReference type="EC" id="3.2.2.n1"/>
    </reaction>
</comment>
<keyword evidence="2" id="KW-0203">Cytokinin biosynthesis</keyword>
<dbReference type="InterPro" id="IPR005269">
    <property type="entry name" value="LOG"/>
</dbReference>
<dbReference type="NCBIfam" id="TIGR00730">
    <property type="entry name" value="Rossman fold protein, TIGR00730 family"/>
    <property type="match status" value="1"/>
</dbReference>
<reference evidence="4" key="1">
    <citation type="journal article" date="2019" name="Int. J. Syst. Evol. Microbiol.">
        <title>The Global Catalogue of Microorganisms (GCM) 10K type strain sequencing project: providing services to taxonomists for standard genome sequencing and annotation.</title>
        <authorList>
            <consortium name="The Broad Institute Genomics Platform"/>
            <consortium name="The Broad Institute Genome Sequencing Center for Infectious Disease"/>
            <person name="Wu L."/>
            <person name="Ma J."/>
        </authorList>
    </citation>
    <scope>NUCLEOTIDE SEQUENCE [LARGE SCALE GENOMIC DNA]</scope>
    <source>
        <strain evidence="4">JCM 13518</strain>
    </source>
</reference>
<dbReference type="PANTHER" id="PTHR31223">
    <property type="entry name" value="LOG FAMILY PROTEIN YJL055W"/>
    <property type="match status" value="1"/>
</dbReference>
<dbReference type="SUPFAM" id="SSF102405">
    <property type="entry name" value="MCP/YpsA-like"/>
    <property type="match status" value="1"/>
</dbReference>
<sequence length="195" mass="20855">MSAPLRSVAVFCGSRFGTDPAYEQAAVEVGRTLAERGIQLVYGGGRVGLMGTVADAAMAAGGEVVGVIPRSLDEREVAHAGLTELHVVETMHERKAIMAERAEAFLALPGGMGTLEEITEQWTWTQLGIHAKRSAFYDVGGFWRPLATLVDSMVESGFLTPAHAELVTFDADLESLLANLALPLPAQTKDYDARP</sequence>
<dbReference type="Proteomes" id="UP001501057">
    <property type="component" value="Unassembled WGS sequence"/>
</dbReference>
<evidence type="ECO:0000313" key="4">
    <source>
        <dbReference type="Proteomes" id="UP001501057"/>
    </source>
</evidence>
<accession>A0ABP4VNQ4</accession>
<keyword evidence="2" id="KW-0378">Hydrolase</keyword>
<dbReference type="Pfam" id="PF03641">
    <property type="entry name" value="Lysine_decarbox"/>
    <property type="match status" value="1"/>
</dbReference>
<evidence type="ECO:0000313" key="3">
    <source>
        <dbReference type="EMBL" id="GAA1729649.1"/>
    </source>
</evidence>
<comment type="similarity">
    <text evidence="1 2">Belongs to the LOG family.</text>
</comment>
<protein>
    <recommendedName>
        <fullName evidence="2">Cytokinin riboside 5'-monophosphate phosphoribohydrolase</fullName>
        <ecNumber evidence="2">3.2.2.n1</ecNumber>
    </recommendedName>
</protein>
<organism evidence="3 4">
    <name type="scientific">Aeromicrobium alkaliterrae</name>
    <dbReference type="NCBI Taxonomy" id="302168"/>
    <lineage>
        <taxon>Bacteria</taxon>
        <taxon>Bacillati</taxon>
        <taxon>Actinomycetota</taxon>
        <taxon>Actinomycetes</taxon>
        <taxon>Propionibacteriales</taxon>
        <taxon>Nocardioidaceae</taxon>
        <taxon>Aeromicrobium</taxon>
    </lineage>
</organism>
<dbReference type="RefSeq" id="WP_344197951.1">
    <property type="nucleotide sequence ID" value="NZ_BAAAME010000002.1"/>
</dbReference>
<comment type="catalytic activity">
    <reaction evidence="2">
        <text>N(6)-(dimethylallyl)adenosine 5'-phosphate + H2O = N(6)-dimethylallyladenine + D-ribose 5-phosphate</text>
        <dbReference type="Rhea" id="RHEA:48560"/>
        <dbReference type="ChEBI" id="CHEBI:15377"/>
        <dbReference type="ChEBI" id="CHEBI:17660"/>
        <dbReference type="ChEBI" id="CHEBI:57526"/>
        <dbReference type="ChEBI" id="CHEBI:78346"/>
        <dbReference type="EC" id="3.2.2.n1"/>
    </reaction>
</comment>
<gene>
    <name evidence="3" type="ORF">GCM10009710_07820</name>
</gene>
<dbReference type="InterPro" id="IPR031100">
    <property type="entry name" value="LOG_fam"/>
</dbReference>
<name>A0ABP4VNQ4_9ACTN</name>
<evidence type="ECO:0000256" key="1">
    <source>
        <dbReference type="ARBA" id="ARBA00006763"/>
    </source>
</evidence>
<dbReference type="PANTHER" id="PTHR31223:SF70">
    <property type="entry name" value="LOG FAMILY PROTEIN YJL055W"/>
    <property type="match status" value="1"/>
</dbReference>
<keyword evidence="4" id="KW-1185">Reference proteome</keyword>
<comment type="caution">
    <text evidence="3">The sequence shown here is derived from an EMBL/GenBank/DDBJ whole genome shotgun (WGS) entry which is preliminary data.</text>
</comment>
<dbReference type="Gene3D" id="3.40.50.450">
    <property type="match status" value="1"/>
</dbReference>
<dbReference type="EC" id="3.2.2.n1" evidence="2"/>
<proteinExistence type="inferred from homology"/>
<dbReference type="EMBL" id="BAAAME010000002">
    <property type="protein sequence ID" value="GAA1729649.1"/>
    <property type="molecule type" value="Genomic_DNA"/>
</dbReference>
<evidence type="ECO:0000256" key="2">
    <source>
        <dbReference type="RuleBase" id="RU363015"/>
    </source>
</evidence>